<feature type="region of interest" description="Disordered" evidence="1">
    <location>
        <begin position="43"/>
        <end position="136"/>
    </location>
</feature>
<feature type="compositionally biased region" description="Basic and acidic residues" evidence="1">
    <location>
        <begin position="127"/>
        <end position="136"/>
    </location>
</feature>
<proteinExistence type="predicted"/>
<keyword evidence="3" id="KW-1185">Reference proteome</keyword>
<dbReference type="EMBL" id="JBICBT010000235">
    <property type="protein sequence ID" value="KAL3119731.1"/>
    <property type="molecule type" value="Genomic_DNA"/>
</dbReference>
<evidence type="ECO:0000256" key="1">
    <source>
        <dbReference type="SAM" id="MobiDB-lite"/>
    </source>
</evidence>
<feature type="compositionally biased region" description="Acidic residues" evidence="1">
    <location>
        <begin position="54"/>
        <end position="67"/>
    </location>
</feature>
<evidence type="ECO:0000313" key="2">
    <source>
        <dbReference type="EMBL" id="KAL3119731.1"/>
    </source>
</evidence>
<accession>A0ABD2LWX0</accession>
<gene>
    <name evidence="2" type="ORF">niasHT_005989</name>
</gene>
<comment type="caution">
    <text evidence="2">The sequence shown here is derived from an EMBL/GenBank/DDBJ whole genome shotgun (WGS) entry which is preliminary data.</text>
</comment>
<name>A0ABD2LWX0_9BILA</name>
<dbReference type="Proteomes" id="UP001620626">
    <property type="component" value="Unassembled WGS sequence"/>
</dbReference>
<feature type="compositionally biased region" description="Basic and acidic residues" evidence="1">
    <location>
        <begin position="68"/>
        <end position="110"/>
    </location>
</feature>
<organism evidence="2 3">
    <name type="scientific">Heterodera trifolii</name>
    <dbReference type="NCBI Taxonomy" id="157864"/>
    <lineage>
        <taxon>Eukaryota</taxon>
        <taxon>Metazoa</taxon>
        <taxon>Ecdysozoa</taxon>
        <taxon>Nematoda</taxon>
        <taxon>Chromadorea</taxon>
        <taxon>Rhabditida</taxon>
        <taxon>Tylenchina</taxon>
        <taxon>Tylenchomorpha</taxon>
        <taxon>Tylenchoidea</taxon>
        <taxon>Heteroderidae</taxon>
        <taxon>Heteroderinae</taxon>
        <taxon>Heterodera</taxon>
    </lineage>
</organism>
<reference evidence="2 3" key="1">
    <citation type="submission" date="2024-10" db="EMBL/GenBank/DDBJ databases">
        <authorList>
            <person name="Kim D."/>
        </authorList>
    </citation>
    <scope>NUCLEOTIDE SEQUENCE [LARGE SCALE GENOMIC DNA]</scope>
    <source>
        <strain evidence="2">BH-2024</strain>
    </source>
</reference>
<dbReference type="AlphaFoldDB" id="A0ABD2LWX0"/>
<evidence type="ECO:0000313" key="3">
    <source>
        <dbReference type="Proteomes" id="UP001620626"/>
    </source>
</evidence>
<protein>
    <submittedName>
        <fullName evidence="2">Uncharacterized protein</fullName>
    </submittedName>
</protein>
<sequence>MKLLTRVILFLKQLELLTKDEEHVLKSLEKSLQSQLLAVRKSLAESEGSKMPVEDEEQVAPMDEWEEKEERKEKKEEKGMKENKKEGKEKEEKKEKREVPRKKAEEEKRSASAVTVGEEVVSIVDSTEEREQEREQEMFLNPQVTNERMALGINAV</sequence>